<accession>A0A1G9QN50</accession>
<dbReference type="RefSeq" id="WP_089686354.1">
    <property type="nucleotide sequence ID" value="NZ_FNFO01000010.1"/>
</dbReference>
<evidence type="ECO:0008006" key="3">
    <source>
        <dbReference type="Google" id="ProtNLM"/>
    </source>
</evidence>
<organism evidence="1 2">
    <name type="scientific">Catalinimonas alkaloidigena</name>
    <dbReference type="NCBI Taxonomy" id="1075417"/>
    <lineage>
        <taxon>Bacteria</taxon>
        <taxon>Pseudomonadati</taxon>
        <taxon>Bacteroidota</taxon>
        <taxon>Cytophagia</taxon>
        <taxon>Cytophagales</taxon>
        <taxon>Catalimonadaceae</taxon>
        <taxon>Catalinimonas</taxon>
    </lineage>
</organism>
<name>A0A1G9QN50_9BACT</name>
<dbReference type="OrthoDB" id="9798250at2"/>
<dbReference type="PANTHER" id="PTHR36529">
    <property type="entry name" value="SLL1095 PROTEIN"/>
    <property type="match status" value="1"/>
</dbReference>
<dbReference type="AlphaFoldDB" id="A0A1G9QN50"/>
<protein>
    <recommendedName>
        <fullName evidence="3">Glycosyltransferase</fullName>
    </recommendedName>
</protein>
<reference evidence="1 2" key="1">
    <citation type="submission" date="2016-10" db="EMBL/GenBank/DDBJ databases">
        <authorList>
            <person name="de Groot N.N."/>
        </authorList>
    </citation>
    <scope>NUCLEOTIDE SEQUENCE [LARGE SCALE GENOMIC DNA]</scope>
    <source>
        <strain evidence="1 2">DSM 25186</strain>
    </source>
</reference>
<dbReference type="PANTHER" id="PTHR36529:SF1">
    <property type="entry name" value="GLYCOSYLTRANSFERASE"/>
    <property type="match status" value="1"/>
</dbReference>
<gene>
    <name evidence="1" type="ORF">SAMN05421823_110236</name>
</gene>
<dbReference type="Pfam" id="PF09837">
    <property type="entry name" value="DUF2064"/>
    <property type="match status" value="1"/>
</dbReference>
<dbReference type="EMBL" id="FNFO01000010">
    <property type="protein sequence ID" value="SDM12429.1"/>
    <property type="molecule type" value="Genomic_DNA"/>
</dbReference>
<dbReference type="Gene3D" id="3.90.550.10">
    <property type="entry name" value="Spore Coat Polysaccharide Biosynthesis Protein SpsA, Chain A"/>
    <property type="match status" value="1"/>
</dbReference>
<sequence length="202" mass="22266">MQTDTLLIFVKNPVLGQVKTRLARTLGDERALQIYRRLLAHTLAITAPLPCRKLVFYADYIAPGDLWAQAGYEQNLQADGDLGQRMHAAFQTAFAAAAPRVVVIGSDCWELTTAHLEEAFQRLRTHEAVIGPAHDGGYYLLGLQRAIPALFAHKAWSTAHVLPDTLADLTRLQLRYALLPALSDVDEAADLPPELRFSPGVD</sequence>
<proteinExistence type="predicted"/>
<dbReference type="STRING" id="1075417.SAMN05421823_110236"/>
<dbReference type="InterPro" id="IPR018641">
    <property type="entry name" value="Trfase_1_rSAM/seldom-assoc"/>
</dbReference>
<dbReference type="SUPFAM" id="SSF53448">
    <property type="entry name" value="Nucleotide-diphospho-sugar transferases"/>
    <property type="match status" value="1"/>
</dbReference>
<dbReference type="InterPro" id="IPR029044">
    <property type="entry name" value="Nucleotide-diphossugar_trans"/>
</dbReference>
<evidence type="ECO:0000313" key="2">
    <source>
        <dbReference type="Proteomes" id="UP000198510"/>
    </source>
</evidence>
<evidence type="ECO:0000313" key="1">
    <source>
        <dbReference type="EMBL" id="SDM12429.1"/>
    </source>
</evidence>
<dbReference type="Proteomes" id="UP000198510">
    <property type="component" value="Unassembled WGS sequence"/>
</dbReference>
<keyword evidence="2" id="KW-1185">Reference proteome</keyword>
<dbReference type="NCBIfam" id="TIGR04282">
    <property type="entry name" value="glyco_like_cofC"/>
    <property type="match status" value="1"/>
</dbReference>